<dbReference type="CDD" id="cd02440">
    <property type="entry name" value="AdoMet_MTases"/>
    <property type="match status" value="1"/>
</dbReference>
<dbReference type="PROSITE" id="PS50007">
    <property type="entry name" value="PIPLC_X_DOMAIN"/>
    <property type="match status" value="1"/>
</dbReference>
<dbReference type="RefSeq" id="WP_174513818.1">
    <property type="nucleotide sequence ID" value="NZ_CABFMQ020000131.1"/>
</dbReference>
<evidence type="ECO:0000256" key="5">
    <source>
        <dbReference type="HAMAP-Rule" id="MF_00472"/>
    </source>
</evidence>
<evidence type="ECO:0000256" key="4">
    <source>
        <dbReference type="ARBA" id="ARBA00022691"/>
    </source>
</evidence>
<dbReference type="EMBL" id="CABFMQ020000131">
    <property type="protein sequence ID" value="VTZ52172.1"/>
    <property type="molecule type" value="Genomic_DNA"/>
</dbReference>
<dbReference type="PANTHER" id="PTHR43464">
    <property type="entry name" value="METHYLTRANSFERASE"/>
    <property type="match status" value="1"/>
</dbReference>
<comment type="caution">
    <text evidence="6">The sequence shown here is derived from an EMBL/GenBank/DDBJ whole genome shotgun (WGS) entry which is preliminary data.</text>
</comment>
<evidence type="ECO:0000256" key="1">
    <source>
        <dbReference type="ARBA" id="ARBA00022603"/>
    </source>
</evidence>
<dbReference type="AlphaFoldDB" id="A0A8B6MB99"/>
<comment type="catalytic activity">
    <reaction evidence="5">
        <text>a 3-demethylubiquinol + S-adenosyl-L-methionine = a ubiquinol + S-adenosyl-L-homocysteine + H(+)</text>
        <dbReference type="Rhea" id="RHEA:44380"/>
        <dbReference type="Rhea" id="RHEA-COMP:9566"/>
        <dbReference type="Rhea" id="RHEA-COMP:10914"/>
        <dbReference type="ChEBI" id="CHEBI:15378"/>
        <dbReference type="ChEBI" id="CHEBI:17976"/>
        <dbReference type="ChEBI" id="CHEBI:57856"/>
        <dbReference type="ChEBI" id="CHEBI:59789"/>
        <dbReference type="ChEBI" id="CHEBI:84422"/>
        <dbReference type="EC" id="2.1.1.64"/>
    </reaction>
</comment>
<dbReference type="InterPro" id="IPR010233">
    <property type="entry name" value="UbiG_MeTrfase"/>
</dbReference>
<evidence type="ECO:0000256" key="3">
    <source>
        <dbReference type="ARBA" id="ARBA00022688"/>
    </source>
</evidence>
<dbReference type="GO" id="GO:0061542">
    <property type="term" value="F:3-demethylubiquinol 3-O-methyltransferase activity"/>
    <property type="evidence" value="ECO:0007669"/>
    <property type="project" value="UniProtKB-UniRule"/>
</dbReference>
<dbReference type="HAMAP" id="MF_00472">
    <property type="entry name" value="UbiG"/>
    <property type="match status" value="1"/>
</dbReference>
<protein>
    <recommendedName>
        <fullName evidence="5">Ubiquinone biosynthesis O-methyltransferase</fullName>
    </recommendedName>
    <alternativeName>
        <fullName evidence="5">2-polyprenyl-6-hydroxyphenol methylase</fullName>
        <ecNumber evidence="5">2.1.1.222</ecNumber>
    </alternativeName>
    <alternativeName>
        <fullName evidence="5">3-demethylubiquinone 3-O-methyltransferase</fullName>
        <ecNumber evidence="5">2.1.1.64</ecNumber>
    </alternativeName>
</protein>
<dbReference type="UniPathway" id="UPA00232"/>
<organism evidence="6 7">
    <name type="scientific">Methylocella tundrae</name>
    <dbReference type="NCBI Taxonomy" id="227605"/>
    <lineage>
        <taxon>Bacteria</taxon>
        <taxon>Pseudomonadati</taxon>
        <taxon>Pseudomonadota</taxon>
        <taxon>Alphaproteobacteria</taxon>
        <taxon>Hyphomicrobiales</taxon>
        <taxon>Beijerinckiaceae</taxon>
        <taxon>Methylocella</taxon>
    </lineage>
</organism>
<dbReference type="Gene3D" id="3.40.50.150">
    <property type="entry name" value="Vaccinia Virus protein VP39"/>
    <property type="match status" value="1"/>
</dbReference>
<dbReference type="GO" id="GO:0102208">
    <property type="term" value="F:2-polyprenyl-6-hydroxyphenol methylase activity"/>
    <property type="evidence" value="ECO:0007669"/>
    <property type="project" value="UniProtKB-EC"/>
</dbReference>
<dbReference type="EC" id="2.1.1.222" evidence="5"/>
<evidence type="ECO:0000313" key="7">
    <source>
        <dbReference type="Proteomes" id="UP000485880"/>
    </source>
</evidence>
<evidence type="ECO:0000256" key="2">
    <source>
        <dbReference type="ARBA" id="ARBA00022679"/>
    </source>
</evidence>
<gene>
    <name evidence="5 6" type="primary">ubiG</name>
    <name evidence="6" type="ORF">MPC4_70060</name>
</gene>
<dbReference type="EC" id="2.1.1.64" evidence="5"/>
<keyword evidence="2 5" id="KW-0808">Transferase</keyword>
<comment type="catalytic activity">
    <reaction evidence="5">
        <text>a 3-(all-trans-polyprenyl)benzene-1,2-diol + S-adenosyl-L-methionine = a 2-methoxy-6-(all-trans-polyprenyl)phenol + S-adenosyl-L-homocysteine + H(+)</text>
        <dbReference type="Rhea" id="RHEA:31411"/>
        <dbReference type="Rhea" id="RHEA-COMP:9550"/>
        <dbReference type="Rhea" id="RHEA-COMP:9551"/>
        <dbReference type="ChEBI" id="CHEBI:15378"/>
        <dbReference type="ChEBI" id="CHEBI:57856"/>
        <dbReference type="ChEBI" id="CHEBI:59789"/>
        <dbReference type="ChEBI" id="CHEBI:62729"/>
        <dbReference type="ChEBI" id="CHEBI:62731"/>
        <dbReference type="EC" id="2.1.1.222"/>
    </reaction>
</comment>
<keyword evidence="4 5" id="KW-0949">S-adenosyl-L-methionine</keyword>
<keyword evidence="7" id="KW-1185">Reference proteome</keyword>
<sequence>MVQREKIAPESTVDPEDVARFDRLSDEWWRPDGPMAALHKFNPVRVAYLRDLLSRHFTVDGRPRDRHGSQPLAGLRVLDIGCGAGILAEPLARHGAVVTAIDPAPRNIEAAKDHAALAGLKINYRCATAEALNAEGEVFDVVLAMEVLEHVRDVQGFLRHAGAMTRPGGVLVAATLNRTFKSFAFAIVGAEYVLRWAPRGTHDWSQFITPAELGKSLEAAGLRVFDETGVVFDPLAGKWRLAHDMSINYIMAAVKRV</sequence>
<proteinExistence type="inferred from homology"/>
<accession>A0A8B6MB99</accession>
<dbReference type="Pfam" id="PF13489">
    <property type="entry name" value="Methyltransf_23"/>
    <property type="match status" value="1"/>
</dbReference>
<feature type="binding site" evidence="5">
    <location>
        <position position="45"/>
    </location>
    <ligand>
        <name>S-adenosyl-L-methionine</name>
        <dbReference type="ChEBI" id="CHEBI:59789"/>
    </ligand>
</feature>
<dbReference type="GO" id="GO:0010420">
    <property type="term" value="F:polyprenyldihydroxybenzoate methyltransferase activity"/>
    <property type="evidence" value="ECO:0007669"/>
    <property type="project" value="InterPro"/>
</dbReference>
<name>A0A8B6MB99_METTU</name>
<feature type="binding site" evidence="5">
    <location>
        <position position="81"/>
    </location>
    <ligand>
        <name>S-adenosyl-L-methionine</name>
        <dbReference type="ChEBI" id="CHEBI:59789"/>
    </ligand>
</feature>
<dbReference type="GO" id="GO:0032259">
    <property type="term" value="P:methylation"/>
    <property type="evidence" value="ECO:0007669"/>
    <property type="project" value="UniProtKB-KW"/>
</dbReference>
<keyword evidence="6" id="KW-0830">Ubiquinone</keyword>
<dbReference type="SUPFAM" id="SSF53335">
    <property type="entry name" value="S-adenosyl-L-methionine-dependent methyltransferases"/>
    <property type="match status" value="1"/>
</dbReference>
<evidence type="ECO:0000313" key="6">
    <source>
        <dbReference type="EMBL" id="VTZ52172.1"/>
    </source>
</evidence>
<comment type="function">
    <text evidence="5">O-methyltransferase that catalyzes the 2 O-methylation steps in the ubiquinone biosynthetic pathway.</text>
</comment>
<dbReference type="NCBIfam" id="TIGR01983">
    <property type="entry name" value="UbiG"/>
    <property type="match status" value="1"/>
</dbReference>
<keyword evidence="3 5" id="KW-0831">Ubiquinone biosynthesis</keyword>
<comment type="similarity">
    <text evidence="5">Belongs to the methyltransferase superfamily. UbiG/COQ3 family.</text>
</comment>
<dbReference type="PANTHER" id="PTHR43464:SF19">
    <property type="entry name" value="UBIQUINONE BIOSYNTHESIS O-METHYLTRANSFERASE, MITOCHONDRIAL"/>
    <property type="match status" value="1"/>
</dbReference>
<dbReference type="Proteomes" id="UP000485880">
    <property type="component" value="Unassembled WGS sequence"/>
</dbReference>
<comment type="pathway">
    <text evidence="5">Cofactor biosynthesis; ubiquinone biosynthesis.</text>
</comment>
<dbReference type="InterPro" id="IPR029063">
    <property type="entry name" value="SAM-dependent_MTases_sf"/>
</dbReference>
<reference evidence="6 7" key="1">
    <citation type="submission" date="2019-05" db="EMBL/GenBank/DDBJ databases">
        <authorList>
            <person name="Farhan Ul Haque M."/>
        </authorList>
    </citation>
    <scope>NUCLEOTIDE SEQUENCE [LARGE SCALE GENOMIC DNA]</scope>
    <source>
        <strain evidence="6">2</strain>
    </source>
</reference>
<feature type="binding site" evidence="5">
    <location>
        <position position="102"/>
    </location>
    <ligand>
        <name>S-adenosyl-L-methionine</name>
        <dbReference type="ChEBI" id="CHEBI:59789"/>
    </ligand>
</feature>
<feature type="binding site" evidence="5">
    <location>
        <position position="145"/>
    </location>
    <ligand>
        <name>S-adenosyl-L-methionine</name>
        <dbReference type="ChEBI" id="CHEBI:59789"/>
    </ligand>
</feature>
<keyword evidence="1 5" id="KW-0489">Methyltransferase</keyword>